<protein>
    <submittedName>
        <fullName evidence="1">Uncharacterized protein</fullName>
    </submittedName>
</protein>
<dbReference type="EMBL" id="GGEC01071125">
    <property type="protein sequence ID" value="MBX51609.1"/>
    <property type="molecule type" value="Transcribed_RNA"/>
</dbReference>
<name>A0A2P2PA76_RHIMU</name>
<dbReference type="AlphaFoldDB" id="A0A2P2PA76"/>
<reference evidence="1" key="1">
    <citation type="submission" date="2018-02" db="EMBL/GenBank/DDBJ databases">
        <title>Rhizophora mucronata_Transcriptome.</title>
        <authorList>
            <person name="Meera S.P."/>
            <person name="Sreeshan A."/>
            <person name="Augustine A."/>
        </authorList>
    </citation>
    <scope>NUCLEOTIDE SEQUENCE</scope>
    <source>
        <tissue evidence="1">Leaf</tissue>
    </source>
</reference>
<organism evidence="1">
    <name type="scientific">Rhizophora mucronata</name>
    <name type="common">Asiatic mangrove</name>
    <dbReference type="NCBI Taxonomy" id="61149"/>
    <lineage>
        <taxon>Eukaryota</taxon>
        <taxon>Viridiplantae</taxon>
        <taxon>Streptophyta</taxon>
        <taxon>Embryophyta</taxon>
        <taxon>Tracheophyta</taxon>
        <taxon>Spermatophyta</taxon>
        <taxon>Magnoliopsida</taxon>
        <taxon>eudicotyledons</taxon>
        <taxon>Gunneridae</taxon>
        <taxon>Pentapetalae</taxon>
        <taxon>rosids</taxon>
        <taxon>fabids</taxon>
        <taxon>Malpighiales</taxon>
        <taxon>Rhizophoraceae</taxon>
        <taxon>Rhizophora</taxon>
    </lineage>
</organism>
<sequence>MLNHFSIHCWFSALPPPQILFGMGENFTAREISACSWNYEGRLAHLML</sequence>
<accession>A0A2P2PA76</accession>
<proteinExistence type="predicted"/>
<evidence type="ECO:0000313" key="1">
    <source>
        <dbReference type="EMBL" id="MBX51609.1"/>
    </source>
</evidence>